<evidence type="ECO:0000313" key="1">
    <source>
        <dbReference type="EMBL" id="GAH10960.1"/>
    </source>
</evidence>
<protein>
    <recommendedName>
        <fullName evidence="2">Peptidase S8/S53 domain-containing protein</fullName>
    </recommendedName>
</protein>
<dbReference type="GO" id="GO:0006508">
    <property type="term" value="P:proteolysis"/>
    <property type="evidence" value="ECO:0007669"/>
    <property type="project" value="InterPro"/>
</dbReference>
<dbReference type="GO" id="GO:0004252">
    <property type="term" value="F:serine-type endopeptidase activity"/>
    <property type="evidence" value="ECO:0007669"/>
    <property type="project" value="InterPro"/>
</dbReference>
<evidence type="ECO:0008006" key="2">
    <source>
        <dbReference type="Google" id="ProtNLM"/>
    </source>
</evidence>
<dbReference type="AlphaFoldDB" id="X1DRW5"/>
<reference evidence="1" key="1">
    <citation type="journal article" date="2014" name="Front. Microbiol.">
        <title>High frequency of phylogenetically diverse reductive dehalogenase-homologous genes in deep subseafloor sedimentary metagenomes.</title>
        <authorList>
            <person name="Kawai M."/>
            <person name="Futagami T."/>
            <person name="Toyoda A."/>
            <person name="Takaki Y."/>
            <person name="Nishi S."/>
            <person name="Hori S."/>
            <person name="Arai W."/>
            <person name="Tsubouchi T."/>
            <person name="Morono Y."/>
            <person name="Uchiyama I."/>
            <person name="Ito T."/>
            <person name="Fujiyama A."/>
            <person name="Inagaki F."/>
            <person name="Takami H."/>
        </authorList>
    </citation>
    <scope>NUCLEOTIDE SEQUENCE</scope>
    <source>
        <strain evidence="1">Expedition CK06-06</strain>
    </source>
</reference>
<gene>
    <name evidence="1" type="ORF">S01H4_63031</name>
</gene>
<sequence length="146" mass="15394">KIPFQDEQVSVILVPPPGKDASAIDEESLSLYGAAVEAASWHLIRAKVPISKLVEIVENVAGVSYIRLSLTPLPGSVTSEGVALTNADEYQSAGYEGQNTKVAVIDLGFNELEMVQNAGELPSNVITKDFTGTGLTRGSNHGTKIA</sequence>
<accession>X1DRW5</accession>
<comment type="caution">
    <text evidence="1">The sequence shown here is derived from an EMBL/GenBank/DDBJ whole genome shotgun (WGS) entry which is preliminary data.</text>
</comment>
<proteinExistence type="predicted"/>
<feature type="non-terminal residue" evidence="1">
    <location>
        <position position="146"/>
    </location>
</feature>
<feature type="non-terminal residue" evidence="1">
    <location>
        <position position="1"/>
    </location>
</feature>
<organism evidence="1">
    <name type="scientific">marine sediment metagenome</name>
    <dbReference type="NCBI Taxonomy" id="412755"/>
    <lineage>
        <taxon>unclassified sequences</taxon>
        <taxon>metagenomes</taxon>
        <taxon>ecological metagenomes</taxon>
    </lineage>
</organism>
<dbReference type="InterPro" id="IPR036852">
    <property type="entry name" value="Peptidase_S8/S53_dom_sf"/>
</dbReference>
<dbReference type="EMBL" id="BART01037781">
    <property type="protein sequence ID" value="GAH10960.1"/>
    <property type="molecule type" value="Genomic_DNA"/>
</dbReference>
<name>X1DRW5_9ZZZZ</name>
<dbReference type="SUPFAM" id="SSF52743">
    <property type="entry name" value="Subtilisin-like"/>
    <property type="match status" value="1"/>
</dbReference>